<sequence length="338" mass="36954" precursor="true">MKTLHMMAAGAALLVQASGAYAADYNWRYVGVINAAHDYAKIMIEGFERVEERTDGALHIEYVSYGETPYKATDSLTLIRDGLVEMTEWIPAYNASTYPLLAGPELPFVMAELEDAAGFQEATLKAWSTPTISEYKQSIIDEHGAVSLSTQFYDPINIWFTDEVTGIEGMKGKKVRAFSPVQADFLTSAGASPVNIAAAEAYTGLQRGVIDGVITGAGAVVSFKWNEVLTSGFTTNLTLLSFDMVAAEAKLNELPDEVRAVLVEEMGNVEAEIRELMPKAYEQKIAELKEEGLTITNPSPELYGEFHRIAVEDVFPAWAEQAGPQAEEILSDFGIELN</sequence>
<dbReference type="Gene3D" id="3.40.190.170">
    <property type="entry name" value="Bacterial extracellular solute-binding protein, family 7"/>
    <property type="match status" value="1"/>
</dbReference>
<dbReference type="InterPro" id="IPR038404">
    <property type="entry name" value="TRAP_DctP_sf"/>
</dbReference>
<dbReference type="Pfam" id="PF03480">
    <property type="entry name" value="DctP"/>
    <property type="match status" value="1"/>
</dbReference>
<dbReference type="EMBL" id="CP031598">
    <property type="protein sequence ID" value="QEW25025.1"/>
    <property type="molecule type" value="Genomic_DNA"/>
</dbReference>
<dbReference type="RefSeq" id="WP_082647530.1">
    <property type="nucleotide sequence ID" value="NZ_CP031598.1"/>
</dbReference>
<dbReference type="AlphaFoldDB" id="A0A5P3A9Q3"/>
<evidence type="ECO:0000256" key="1">
    <source>
        <dbReference type="ARBA" id="ARBA00004418"/>
    </source>
</evidence>
<feature type="chain" id="PRO_5024988923" evidence="4">
    <location>
        <begin position="23"/>
        <end position="338"/>
    </location>
</feature>
<keyword evidence="2 4" id="KW-0732">Signal</keyword>
<protein>
    <submittedName>
        <fullName evidence="5">Neu5Ac-binding protein</fullName>
    </submittedName>
</protein>
<gene>
    <name evidence="5" type="primary">siaP_3</name>
    <name evidence="5" type="ORF">RIdsm_00809</name>
</gene>
<name>A0A5P3A9Q3_9RHOB</name>
<reference evidence="5 6" key="1">
    <citation type="submission" date="2018-08" db="EMBL/GenBank/DDBJ databases">
        <title>Genetic Globetrotter - A new plasmid hitch-hiking vast phylogenetic and geographic distances.</title>
        <authorList>
            <person name="Vollmers J."/>
            <person name="Petersen J."/>
        </authorList>
    </citation>
    <scope>NUCLEOTIDE SEQUENCE [LARGE SCALE GENOMIC DNA]</scope>
    <source>
        <strain evidence="5 6">DSM 26383</strain>
    </source>
</reference>
<evidence type="ECO:0000313" key="6">
    <source>
        <dbReference type="Proteomes" id="UP000325785"/>
    </source>
</evidence>
<keyword evidence="3" id="KW-0574">Periplasm</keyword>
<dbReference type="OrthoDB" id="7239472at2"/>
<dbReference type="GO" id="GO:0042597">
    <property type="term" value="C:periplasmic space"/>
    <property type="evidence" value="ECO:0007669"/>
    <property type="project" value="UniProtKB-SubCell"/>
</dbReference>
<evidence type="ECO:0000256" key="3">
    <source>
        <dbReference type="ARBA" id="ARBA00022764"/>
    </source>
</evidence>
<dbReference type="KEGG" id="rid:RIdsm_00809"/>
<evidence type="ECO:0000313" key="5">
    <source>
        <dbReference type="EMBL" id="QEW25025.1"/>
    </source>
</evidence>
<comment type="subcellular location">
    <subcellularLocation>
        <location evidence="1">Periplasm</location>
    </subcellularLocation>
</comment>
<feature type="signal peptide" evidence="4">
    <location>
        <begin position="1"/>
        <end position="22"/>
    </location>
</feature>
<dbReference type="Proteomes" id="UP000325785">
    <property type="component" value="Chromosome"/>
</dbReference>
<accession>A0A5P3A9Q3</accession>
<evidence type="ECO:0000256" key="4">
    <source>
        <dbReference type="SAM" id="SignalP"/>
    </source>
</evidence>
<evidence type="ECO:0000256" key="2">
    <source>
        <dbReference type="ARBA" id="ARBA00022729"/>
    </source>
</evidence>
<dbReference type="PANTHER" id="PTHR33376">
    <property type="match status" value="1"/>
</dbReference>
<proteinExistence type="predicted"/>
<dbReference type="PANTHER" id="PTHR33376:SF4">
    <property type="entry name" value="SIALIC ACID-BINDING PERIPLASMIC PROTEIN SIAP"/>
    <property type="match status" value="1"/>
</dbReference>
<dbReference type="NCBIfam" id="NF037995">
    <property type="entry name" value="TRAP_S1"/>
    <property type="match status" value="1"/>
</dbReference>
<dbReference type="InterPro" id="IPR018389">
    <property type="entry name" value="DctP_fam"/>
</dbReference>
<dbReference type="GO" id="GO:0055085">
    <property type="term" value="P:transmembrane transport"/>
    <property type="evidence" value="ECO:0007669"/>
    <property type="project" value="InterPro"/>
</dbReference>
<organism evidence="5 6">
    <name type="scientific">Roseovarius indicus</name>
    <dbReference type="NCBI Taxonomy" id="540747"/>
    <lineage>
        <taxon>Bacteria</taxon>
        <taxon>Pseudomonadati</taxon>
        <taxon>Pseudomonadota</taxon>
        <taxon>Alphaproteobacteria</taxon>
        <taxon>Rhodobacterales</taxon>
        <taxon>Roseobacteraceae</taxon>
        <taxon>Roseovarius</taxon>
    </lineage>
</organism>